<evidence type="ECO:0000259" key="1">
    <source>
        <dbReference type="Pfam" id="PF06985"/>
    </source>
</evidence>
<accession>A0A6G1IRB1</accession>
<dbReference type="Proteomes" id="UP000799291">
    <property type="component" value="Unassembled WGS sequence"/>
</dbReference>
<dbReference type="EMBL" id="MU005595">
    <property type="protein sequence ID" value="KAF2680638.1"/>
    <property type="molecule type" value="Genomic_DNA"/>
</dbReference>
<feature type="domain" description="Heterokaryon incompatibility" evidence="1">
    <location>
        <begin position="222"/>
        <end position="387"/>
    </location>
</feature>
<dbReference type="OrthoDB" id="3691074at2759"/>
<keyword evidence="3" id="KW-1185">Reference proteome</keyword>
<evidence type="ECO:0000313" key="3">
    <source>
        <dbReference type="Proteomes" id="UP000799291"/>
    </source>
</evidence>
<name>A0A6G1IRB1_9PLEO</name>
<reference evidence="2" key="1">
    <citation type="journal article" date="2020" name="Stud. Mycol.">
        <title>101 Dothideomycetes genomes: a test case for predicting lifestyles and emergence of pathogens.</title>
        <authorList>
            <person name="Haridas S."/>
            <person name="Albert R."/>
            <person name="Binder M."/>
            <person name="Bloem J."/>
            <person name="Labutti K."/>
            <person name="Salamov A."/>
            <person name="Andreopoulos B."/>
            <person name="Baker S."/>
            <person name="Barry K."/>
            <person name="Bills G."/>
            <person name="Bluhm B."/>
            <person name="Cannon C."/>
            <person name="Castanera R."/>
            <person name="Culley D."/>
            <person name="Daum C."/>
            <person name="Ezra D."/>
            <person name="Gonzalez J."/>
            <person name="Henrissat B."/>
            <person name="Kuo A."/>
            <person name="Liang C."/>
            <person name="Lipzen A."/>
            <person name="Lutzoni F."/>
            <person name="Magnuson J."/>
            <person name="Mondo S."/>
            <person name="Nolan M."/>
            <person name="Ohm R."/>
            <person name="Pangilinan J."/>
            <person name="Park H.-J."/>
            <person name="Ramirez L."/>
            <person name="Alfaro M."/>
            <person name="Sun H."/>
            <person name="Tritt A."/>
            <person name="Yoshinaga Y."/>
            <person name="Zwiers L.-H."/>
            <person name="Turgeon B."/>
            <person name="Goodwin S."/>
            <person name="Spatafora J."/>
            <person name="Crous P."/>
            <person name="Grigoriev I."/>
        </authorList>
    </citation>
    <scope>NUCLEOTIDE SEQUENCE</scope>
    <source>
        <strain evidence="2">CBS 122367</strain>
    </source>
</reference>
<dbReference type="AlphaFoldDB" id="A0A6G1IRB1"/>
<dbReference type="PANTHER" id="PTHR33112">
    <property type="entry name" value="DOMAIN PROTEIN, PUTATIVE-RELATED"/>
    <property type="match status" value="1"/>
</dbReference>
<dbReference type="InterPro" id="IPR010730">
    <property type="entry name" value="HET"/>
</dbReference>
<gene>
    <name evidence="2" type="ORF">K458DRAFT_489829</name>
</gene>
<dbReference type="PANTHER" id="PTHR33112:SF16">
    <property type="entry name" value="HETEROKARYON INCOMPATIBILITY DOMAIN-CONTAINING PROTEIN"/>
    <property type="match status" value="1"/>
</dbReference>
<proteinExistence type="predicted"/>
<organism evidence="2 3">
    <name type="scientific">Lentithecium fluviatile CBS 122367</name>
    <dbReference type="NCBI Taxonomy" id="1168545"/>
    <lineage>
        <taxon>Eukaryota</taxon>
        <taxon>Fungi</taxon>
        <taxon>Dikarya</taxon>
        <taxon>Ascomycota</taxon>
        <taxon>Pezizomycotina</taxon>
        <taxon>Dothideomycetes</taxon>
        <taxon>Pleosporomycetidae</taxon>
        <taxon>Pleosporales</taxon>
        <taxon>Massarineae</taxon>
        <taxon>Lentitheciaceae</taxon>
        <taxon>Lentithecium</taxon>
    </lineage>
</organism>
<dbReference type="Pfam" id="PF06985">
    <property type="entry name" value="HET"/>
    <property type="match status" value="1"/>
</dbReference>
<protein>
    <submittedName>
        <fullName evidence="2">HET-domain-containing protein</fullName>
    </submittedName>
</protein>
<sequence>MDLSSSLEFGSSQLCANCSGLQLDDETLAKTTGVRCRFFDPVFEIEDSFPGLPGIEKSSQQGCGFCSLLRYTIVSNDGLQDLTYLGVPVGSGELTEMQFRARYIFFYKSGTSRPASIVLEVYAHFVSYGREETFIFAVEAPLGATASHLGVMPIPREQVLSTNSVAWIKSCLSQCDVEHAHSHISTDKRFVPTRLLDLTNDPVKLVECRTDGVYSANRPPKYAAVSYCWGSSEDAVHQLKTNTRSLPSRFSGIQNNEMTALLRDAIQAARSLSVPYLWIDSLCIIQDDTVDWEKESIVMDRVFGNAYVTLCPLSSRSCRQGFLQRDCLRASIPFISSRHPQCSGLFTVRSRRAWIRDKEEDTPSGLDSFTEDIKSSTWIRRGWTFQETALSTRIIFFGATAIHFLCPSWQRTECQQEPQNHISQIRGRDRLSNLEVGYGLIQIHTFLQKEHFLPYVYEAWKEMVSVYSKRLFTKALDILPALSGIAASVGSHIEDEYVFGLWKSRFSENLLWHCSISGTTPPRYLHELLSNLKSNVQGAPSWSWASRRHISFESYHRVAGNYVVTRAHDETHSIQFRNRVDKNPNGEIQITTSISKLPSTLHTTSDTTCGTKMLRYEARIGEEYLADCMMDYWWPQEESDKMRMILLRSAEISSTAQDEKPCESLLSDRDIATPESIGMTSFRLAYGLLIYPTEESGTYYRIGTFVSFPVEKGGLEYFRKFSVDLVSII</sequence>
<evidence type="ECO:0000313" key="2">
    <source>
        <dbReference type="EMBL" id="KAF2680638.1"/>
    </source>
</evidence>